<dbReference type="Gene3D" id="3.30.300.30">
    <property type="match status" value="1"/>
</dbReference>
<dbReference type="InterPro" id="IPR000873">
    <property type="entry name" value="AMP-dep_synth/lig_dom"/>
</dbReference>
<accession>A0A9P7RR79</accession>
<feature type="domain" description="AMP-dependent synthetase/ligase" evidence="1">
    <location>
        <begin position="39"/>
        <end position="413"/>
    </location>
</feature>
<dbReference type="OrthoDB" id="6509636at2759"/>
<dbReference type="InterPro" id="IPR045851">
    <property type="entry name" value="AMP-bd_C_sf"/>
</dbReference>
<dbReference type="RefSeq" id="XP_043004730.1">
    <property type="nucleotide sequence ID" value="XM_043157363.1"/>
</dbReference>
<dbReference type="Pfam" id="PF13193">
    <property type="entry name" value="AMP-binding_C"/>
    <property type="match status" value="1"/>
</dbReference>
<dbReference type="AlphaFoldDB" id="A0A9P7RR79"/>
<dbReference type="SUPFAM" id="SSF56801">
    <property type="entry name" value="Acetyl-CoA synthetase-like"/>
    <property type="match status" value="1"/>
</dbReference>
<dbReference type="PANTHER" id="PTHR24096">
    <property type="entry name" value="LONG-CHAIN-FATTY-ACID--COA LIGASE"/>
    <property type="match status" value="1"/>
</dbReference>
<dbReference type="Pfam" id="PF00501">
    <property type="entry name" value="AMP-binding"/>
    <property type="match status" value="1"/>
</dbReference>
<dbReference type="KEGG" id="more:E1B28_012273"/>
<evidence type="ECO:0000313" key="3">
    <source>
        <dbReference type="EMBL" id="KAG7088259.1"/>
    </source>
</evidence>
<feature type="domain" description="AMP-binding enzyme C-terminal" evidence="2">
    <location>
        <begin position="464"/>
        <end position="547"/>
    </location>
</feature>
<gene>
    <name evidence="3" type="ORF">E1B28_012273</name>
</gene>
<proteinExistence type="predicted"/>
<keyword evidence="4" id="KW-1185">Reference proteome</keyword>
<dbReference type="EMBL" id="CM032188">
    <property type="protein sequence ID" value="KAG7088259.1"/>
    <property type="molecule type" value="Genomic_DNA"/>
</dbReference>
<dbReference type="InterPro" id="IPR020845">
    <property type="entry name" value="AMP-binding_CS"/>
</dbReference>
<dbReference type="Proteomes" id="UP001049176">
    <property type="component" value="Chromosome 8"/>
</dbReference>
<reference evidence="3" key="1">
    <citation type="journal article" date="2021" name="Genome Biol. Evol.">
        <title>The assembled and annotated genome of the fairy-ring fungus Marasmius oreades.</title>
        <authorList>
            <person name="Hiltunen M."/>
            <person name="Ament-Velasquez S.L."/>
            <person name="Johannesson H."/>
        </authorList>
    </citation>
    <scope>NUCLEOTIDE SEQUENCE</scope>
    <source>
        <strain evidence="3">03SP1</strain>
    </source>
</reference>
<dbReference type="InterPro" id="IPR025110">
    <property type="entry name" value="AMP-bd_C"/>
</dbReference>
<dbReference type="GO" id="GO:0016405">
    <property type="term" value="F:CoA-ligase activity"/>
    <property type="evidence" value="ECO:0007669"/>
    <property type="project" value="TreeGrafter"/>
</dbReference>
<dbReference type="PANTHER" id="PTHR24096:SF422">
    <property type="entry name" value="BCDNA.GH02901"/>
    <property type="match status" value="1"/>
</dbReference>
<evidence type="ECO:0008006" key="5">
    <source>
        <dbReference type="Google" id="ProtNLM"/>
    </source>
</evidence>
<dbReference type="PROSITE" id="PS00455">
    <property type="entry name" value="AMP_BINDING"/>
    <property type="match status" value="1"/>
</dbReference>
<comment type="caution">
    <text evidence="3">The sequence shown here is derived from an EMBL/GenBank/DDBJ whole genome shotgun (WGS) entry which is preliminary data.</text>
</comment>
<evidence type="ECO:0000313" key="4">
    <source>
        <dbReference type="Proteomes" id="UP001049176"/>
    </source>
</evidence>
<evidence type="ECO:0000259" key="2">
    <source>
        <dbReference type="Pfam" id="PF13193"/>
    </source>
</evidence>
<dbReference type="GeneID" id="66081348"/>
<dbReference type="Gene3D" id="3.40.50.12780">
    <property type="entry name" value="N-terminal domain of ligase-like"/>
    <property type="match status" value="1"/>
</dbReference>
<evidence type="ECO:0000259" key="1">
    <source>
        <dbReference type="Pfam" id="PF00501"/>
    </source>
</evidence>
<sequence length="564" mass="61591">MADLLYPAKSTPDVLPLPAIPRHLTLAHFIFDHCHSHTTTHEERPYLIEEKSGRMIVIEELRSRTLALASALRSEYGIEEDDVVLISSPNHVDYPVLVWATHLLGAVVTLSNPNFTVEELSFHIRLTKPTLIIAHSSALETAQLCAERSTGLGLDRVIALERTSNGILSVADLILTQNMVTTETSFQGIQPREGLGDKVAALCLSSGTTGLPKVVRITHRSFIANIIQMAIHTRTGITVPGLRTGDVALGVLPFFHAAGLVINLHFLLYSGLSIVVVERYNFLEMLNLISRFRITTLILVPPQAVSLCKHPATNTQALRTVRYVIVGAAPVPKELQHSLHGVFPRAQIGQAYGSTEATCTVAMISPQRGPPGSAGKILPGVETRVYRSDGSLARQGERGELYVKSPSVALGYLNNDVANRETFREGGWVRTGDQVSITSDGDVFVHDRTNDFIKVKGFQVAPAELEGCLLDHPDVADVCVLGMPDPYCGEVPRAFVVLSPSTVSRSPHPDSVRNSIIEYLGNRKSSYKHLRGGVEFVSSIPKTSSGKILRRVIRDEVVRRSAKL</sequence>
<name>A0A9P7RR79_9AGAR</name>
<protein>
    <recommendedName>
        <fullName evidence="5">Acetyl-CoA synthetase-like protein</fullName>
    </recommendedName>
</protein>
<dbReference type="InterPro" id="IPR042099">
    <property type="entry name" value="ANL_N_sf"/>
</dbReference>
<organism evidence="3 4">
    <name type="scientific">Marasmius oreades</name>
    <name type="common">fairy-ring Marasmius</name>
    <dbReference type="NCBI Taxonomy" id="181124"/>
    <lineage>
        <taxon>Eukaryota</taxon>
        <taxon>Fungi</taxon>
        <taxon>Dikarya</taxon>
        <taxon>Basidiomycota</taxon>
        <taxon>Agaricomycotina</taxon>
        <taxon>Agaricomycetes</taxon>
        <taxon>Agaricomycetidae</taxon>
        <taxon>Agaricales</taxon>
        <taxon>Marasmiineae</taxon>
        <taxon>Marasmiaceae</taxon>
        <taxon>Marasmius</taxon>
    </lineage>
</organism>